<dbReference type="OrthoDB" id="9787830at2"/>
<dbReference type="Gene3D" id="1.20.58.2180">
    <property type="match status" value="1"/>
</dbReference>
<feature type="signal peptide" evidence="3">
    <location>
        <begin position="1"/>
        <end position="25"/>
    </location>
</feature>
<accession>A0A4Q7PK71</accession>
<dbReference type="PANTHER" id="PTHR30535">
    <property type="entry name" value="VITAMIN B12-BINDING PROTEIN"/>
    <property type="match status" value="1"/>
</dbReference>
<evidence type="ECO:0000256" key="2">
    <source>
        <dbReference type="SAM" id="MobiDB-lite"/>
    </source>
</evidence>
<feature type="chain" id="PRO_5021030665" evidence="3">
    <location>
        <begin position="26"/>
        <end position="358"/>
    </location>
</feature>
<dbReference type="Pfam" id="PF01497">
    <property type="entry name" value="Peripla_BP_2"/>
    <property type="match status" value="1"/>
</dbReference>
<evidence type="ECO:0000256" key="3">
    <source>
        <dbReference type="SAM" id="SignalP"/>
    </source>
</evidence>
<organism evidence="5 6">
    <name type="scientific">Cuneatibacter caecimuris</name>
    <dbReference type="NCBI Taxonomy" id="1796618"/>
    <lineage>
        <taxon>Bacteria</taxon>
        <taxon>Bacillati</taxon>
        <taxon>Bacillota</taxon>
        <taxon>Clostridia</taxon>
        <taxon>Lachnospirales</taxon>
        <taxon>Lachnospiraceae</taxon>
        <taxon>Cuneatibacter</taxon>
    </lineage>
</organism>
<evidence type="ECO:0000259" key="4">
    <source>
        <dbReference type="PROSITE" id="PS50983"/>
    </source>
</evidence>
<comment type="caution">
    <text evidence="5">The sequence shown here is derived from an EMBL/GenBank/DDBJ whole genome shotgun (WGS) entry which is preliminary data.</text>
</comment>
<dbReference type="InterPro" id="IPR002491">
    <property type="entry name" value="ABC_transptr_periplasmic_BD"/>
</dbReference>
<feature type="domain" description="Fe/B12 periplasmic-binding" evidence="4">
    <location>
        <begin position="71"/>
        <end position="332"/>
    </location>
</feature>
<sequence length="358" mass="39054">MKKKLIGLVLTAVFAFTSLTGCGQAEEQRTSAAAAAPEESAETSSSVKEQEGITITDQAGRTVKLDGPAEKLVSSYYISTALLVALGCEDNLAGIEMKADTRELYRLAAPGLLDLPAVGSGKGINVEETAALEPDVVILPKRLEESVSSFDALGIPAVVVNPETQEDFEECLSLLAEITGRQKEGEELLDYYHGKMNFARELTKDAERPLVYLASGSDYLRTCTSEMYQNELIAMAGGKNVSQELTDSYWTAVSAEQLLAWNPDYIFAVSYAEYTLEEIEENAALKQTAAVQKGNVLTFPSEIEAWDYPTPSSVLGVLWLTSRLHPELYSEEAYLKDAEDFYSRFFGITVTKEALGVS</sequence>
<dbReference type="EMBL" id="SGXF01000002">
    <property type="protein sequence ID" value="RZT01121.1"/>
    <property type="molecule type" value="Genomic_DNA"/>
</dbReference>
<keyword evidence="3" id="KW-0732">Signal</keyword>
<dbReference type="AlphaFoldDB" id="A0A4Q7PK71"/>
<name>A0A4Q7PK71_9FIRM</name>
<dbReference type="PROSITE" id="PS51257">
    <property type="entry name" value="PROKAR_LIPOPROTEIN"/>
    <property type="match status" value="1"/>
</dbReference>
<dbReference type="PROSITE" id="PS50983">
    <property type="entry name" value="FE_B12_PBP"/>
    <property type="match status" value="1"/>
</dbReference>
<feature type="region of interest" description="Disordered" evidence="2">
    <location>
        <begin position="30"/>
        <end position="53"/>
    </location>
</feature>
<evidence type="ECO:0000313" key="6">
    <source>
        <dbReference type="Proteomes" id="UP000292927"/>
    </source>
</evidence>
<protein>
    <submittedName>
        <fullName evidence="5">Iron complex transport system substrate-binding protein</fullName>
    </submittedName>
</protein>
<evidence type="ECO:0000313" key="5">
    <source>
        <dbReference type="EMBL" id="RZT01121.1"/>
    </source>
</evidence>
<proteinExistence type="inferred from homology"/>
<comment type="similarity">
    <text evidence="1">Belongs to the bacterial solute-binding protein 8 family.</text>
</comment>
<dbReference type="Gene3D" id="3.40.50.1980">
    <property type="entry name" value="Nitrogenase molybdenum iron protein domain"/>
    <property type="match status" value="2"/>
</dbReference>
<reference evidence="5 6" key="1">
    <citation type="submission" date="2019-02" db="EMBL/GenBank/DDBJ databases">
        <title>Genomic Encyclopedia of Type Strains, Phase IV (KMG-IV): sequencing the most valuable type-strain genomes for metagenomic binning, comparative biology and taxonomic classification.</title>
        <authorList>
            <person name="Goeker M."/>
        </authorList>
    </citation>
    <scope>NUCLEOTIDE SEQUENCE [LARGE SCALE GENOMIC DNA]</scope>
    <source>
        <strain evidence="5 6">DSM 29486</strain>
    </source>
</reference>
<dbReference type="RefSeq" id="WP_130434725.1">
    <property type="nucleotide sequence ID" value="NZ_SGXF01000002.1"/>
</dbReference>
<feature type="compositionally biased region" description="Low complexity" evidence="2">
    <location>
        <begin position="30"/>
        <end position="46"/>
    </location>
</feature>
<evidence type="ECO:0000256" key="1">
    <source>
        <dbReference type="ARBA" id="ARBA00008814"/>
    </source>
</evidence>
<dbReference type="SUPFAM" id="SSF53807">
    <property type="entry name" value="Helical backbone' metal receptor"/>
    <property type="match status" value="1"/>
</dbReference>
<gene>
    <name evidence="5" type="ORF">EV209_1562</name>
</gene>
<dbReference type="PANTHER" id="PTHR30535:SF34">
    <property type="entry name" value="MOLYBDATE-BINDING PROTEIN MOLA"/>
    <property type="match status" value="1"/>
</dbReference>
<dbReference type="InterPro" id="IPR050902">
    <property type="entry name" value="ABC_Transporter_SBP"/>
</dbReference>
<keyword evidence="6" id="KW-1185">Reference proteome</keyword>
<dbReference type="Proteomes" id="UP000292927">
    <property type="component" value="Unassembled WGS sequence"/>
</dbReference>